<feature type="transmembrane region" description="Helical" evidence="8">
    <location>
        <begin position="332"/>
        <end position="354"/>
    </location>
</feature>
<evidence type="ECO:0000256" key="6">
    <source>
        <dbReference type="ARBA" id="ARBA00023136"/>
    </source>
</evidence>
<dbReference type="EMBL" id="QGMG01000267">
    <property type="protein sequence ID" value="TVY55170.1"/>
    <property type="molecule type" value="Genomic_DNA"/>
</dbReference>
<evidence type="ECO:0000256" key="1">
    <source>
        <dbReference type="ARBA" id="ARBA00004141"/>
    </source>
</evidence>
<proteinExistence type="inferred from homology"/>
<accession>A0A7D8YU25</accession>
<dbReference type="InterPro" id="IPR050360">
    <property type="entry name" value="MFS_Sugar_Transporters"/>
</dbReference>
<evidence type="ECO:0000313" key="11">
    <source>
        <dbReference type="Proteomes" id="UP000481288"/>
    </source>
</evidence>
<dbReference type="PANTHER" id="PTHR48022:SF3">
    <property type="entry name" value="HEXOSE TRANSPORTER PROTEIN (AFU_ORTHOLOGUE AFUA_8G04480)-RELATED"/>
    <property type="match status" value="1"/>
</dbReference>
<dbReference type="PROSITE" id="PS50850">
    <property type="entry name" value="MFS"/>
    <property type="match status" value="1"/>
</dbReference>
<dbReference type="SUPFAM" id="SSF103473">
    <property type="entry name" value="MFS general substrate transporter"/>
    <property type="match status" value="1"/>
</dbReference>
<feature type="transmembrane region" description="Helical" evidence="8">
    <location>
        <begin position="361"/>
        <end position="380"/>
    </location>
</feature>
<evidence type="ECO:0000259" key="9">
    <source>
        <dbReference type="PROSITE" id="PS50850"/>
    </source>
</evidence>
<evidence type="ECO:0000256" key="7">
    <source>
        <dbReference type="RuleBase" id="RU003346"/>
    </source>
</evidence>
<evidence type="ECO:0000256" key="4">
    <source>
        <dbReference type="ARBA" id="ARBA00022692"/>
    </source>
</evidence>
<evidence type="ECO:0000256" key="3">
    <source>
        <dbReference type="ARBA" id="ARBA00022448"/>
    </source>
</evidence>
<keyword evidence="5 8" id="KW-1133">Transmembrane helix</keyword>
<keyword evidence="3 7" id="KW-0813">Transport</keyword>
<dbReference type="AlphaFoldDB" id="A0A7D8YU25"/>
<dbReference type="Proteomes" id="UP000481288">
    <property type="component" value="Unassembled WGS sequence"/>
</dbReference>
<dbReference type="PROSITE" id="PS00216">
    <property type="entry name" value="SUGAR_TRANSPORT_1"/>
    <property type="match status" value="1"/>
</dbReference>
<reference evidence="10 11" key="1">
    <citation type="submission" date="2018-05" db="EMBL/GenBank/DDBJ databases">
        <title>Whole genome sequencing for identification of molecular markers to develop diagnostic detection tools for the regulated plant pathogen Lachnellula willkommii.</title>
        <authorList>
            <person name="Giroux E."/>
            <person name="Bilodeau G."/>
        </authorList>
    </citation>
    <scope>NUCLEOTIDE SEQUENCE [LARGE SCALE GENOMIC DNA]</scope>
    <source>
        <strain evidence="10 11">CBS 625.97</strain>
    </source>
</reference>
<comment type="caution">
    <text evidence="10">The sequence shown here is derived from an EMBL/GenBank/DDBJ whole genome shotgun (WGS) entry which is preliminary data.</text>
</comment>
<feature type="transmembrane region" description="Helical" evidence="8">
    <location>
        <begin position="114"/>
        <end position="131"/>
    </location>
</feature>
<dbReference type="InterPro" id="IPR005828">
    <property type="entry name" value="MFS_sugar_transport-like"/>
</dbReference>
<feature type="transmembrane region" description="Helical" evidence="8">
    <location>
        <begin position="81"/>
        <end position="102"/>
    </location>
</feature>
<evidence type="ECO:0000256" key="5">
    <source>
        <dbReference type="ARBA" id="ARBA00022989"/>
    </source>
</evidence>
<sequence length="528" mass="58462">MSTKKKAARVENPKGISPQLLAVLPVNPKPWYLTSHRLILNFLLIGPLLGAASVGFDGEASMMNALQSVSQWRAYFGHPNATMLGLINSIFYLGKLSGVVVASYSIHRWGRKNIMMIGFIILCAGALIQTTSTTLAQLVISRYIVGIGAAVIGLPAPIIIAELAYPTQRGAATSLYNTSFFIGSIFSSWSTYGTFRIHNEWSWRIPSALQAVIPIIEFMICFFIPESPRWLIANDRADEAKKILTKHHAGGDESSPLVAFEMAEISKAIHLEREFKAQGSYLDLVRTKAFRWRSFIAVVIGVAVAWNGNSILSYYLTLVLNTIGITASKDQTLLNGCLAIFNWLSALLGGAYLVDKFGRRTLWLTSTAGMLLTFIIYTVLTSIFASSKEKRMGYAALVMIFVFSFFCNIAWTPLLQAYPVEIFPYQQRARGVTLLYVSNYLMYFIANFCNPLALAALAWKYYIFFDVILAIILVTIYLAFPETKGLTLEEITGIFEGNRLVITDSIIAASTENVNIVADIEKSSKSIA</sequence>
<feature type="transmembrane region" description="Helical" evidence="8">
    <location>
        <begin position="175"/>
        <end position="195"/>
    </location>
</feature>
<organism evidence="10 11">
    <name type="scientific">Lachnellula cervina</name>
    <dbReference type="NCBI Taxonomy" id="1316786"/>
    <lineage>
        <taxon>Eukaryota</taxon>
        <taxon>Fungi</taxon>
        <taxon>Dikarya</taxon>
        <taxon>Ascomycota</taxon>
        <taxon>Pezizomycotina</taxon>
        <taxon>Leotiomycetes</taxon>
        <taxon>Helotiales</taxon>
        <taxon>Lachnaceae</taxon>
        <taxon>Lachnellula</taxon>
    </lineage>
</organism>
<name>A0A7D8YU25_9HELO</name>
<dbReference type="PANTHER" id="PTHR48022">
    <property type="entry name" value="PLASTIDIC GLUCOSE TRANSPORTER 4"/>
    <property type="match status" value="1"/>
</dbReference>
<dbReference type="InterPro" id="IPR005829">
    <property type="entry name" value="Sugar_transporter_CS"/>
</dbReference>
<protein>
    <submittedName>
        <fullName evidence="10">Lactose permease</fullName>
    </submittedName>
</protein>
<feature type="transmembrane region" description="Helical" evidence="8">
    <location>
        <begin position="432"/>
        <end position="455"/>
    </location>
</feature>
<keyword evidence="6 8" id="KW-0472">Membrane</keyword>
<dbReference type="GO" id="GO:0005351">
    <property type="term" value="F:carbohydrate:proton symporter activity"/>
    <property type="evidence" value="ECO:0007669"/>
    <property type="project" value="TreeGrafter"/>
</dbReference>
<feature type="domain" description="Major facilitator superfamily (MFS) profile" evidence="9">
    <location>
        <begin position="39"/>
        <end position="484"/>
    </location>
</feature>
<feature type="transmembrane region" description="Helical" evidence="8">
    <location>
        <begin position="295"/>
        <end position="320"/>
    </location>
</feature>
<dbReference type="InterPro" id="IPR020846">
    <property type="entry name" value="MFS_dom"/>
</dbReference>
<keyword evidence="11" id="KW-1185">Reference proteome</keyword>
<evidence type="ECO:0000313" key="10">
    <source>
        <dbReference type="EMBL" id="TVY55170.1"/>
    </source>
</evidence>
<evidence type="ECO:0000256" key="2">
    <source>
        <dbReference type="ARBA" id="ARBA00010992"/>
    </source>
</evidence>
<dbReference type="OrthoDB" id="6133115at2759"/>
<feature type="transmembrane region" description="Helical" evidence="8">
    <location>
        <begin position="201"/>
        <end position="224"/>
    </location>
</feature>
<feature type="transmembrane region" description="Helical" evidence="8">
    <location>
        <begin position="392"/>
        <end position="411"/>
    </location>
</feature>
<feature type="transmembrane region" description="Helical" evidence="8">
    <location>
        <begin position="461"/>
        <end position="480"/>
    </location>
</feature>
<keyword evidence="4 8" id="KW-0812">Transmembrane</keyword>
<dbReference type="NCBIfam" id="TIGR00879">
    <property type="entry name" value="SP"/>
    <property type="match status" value="1"/>
</dbReference>
<feature type="transmembrane region" description="Helical" evidence="8">
    <location>
        <begin position="38"/>
        <end position="56"/>
    </location>
</feature>
<dbReference type="InterPro" id="IPR036259">
    <property type="entry name" value="MFS_trans_sf"/>
</dbReference>
<feature type="transmembrane region" description="Helical" evidence="8">
    <location>
        <begin position="143"/>
        <end position="163"/>
    </location>
</feature>
<comment type="similarity">
    <text evidence="2 7">Belongs to the major facilitator superfamily. Sugar transporter (TC 2.A.1.1) family.</text>
</comment>
<comment type="subcellular location">
    <subcellularLocation>
        <location evidence="1">Membrane</location>
        <topology evidence="1">Multi-pass membrane protein</topology>
    </subcellularLocation>
</comment>
<dbReference type="Gene3D" id="1.20.1250.20">
    <property type="entry name" value="MFS general substrate transporter like domains"/>
    <property type="match status" value="1"/>
</dbReference>
<gene>
    <name evidence="10" type="primary">LAC12_3</name>
    <name evidence="10" type="ORF">LCER1_G004192</name>
</gene>
<dbReference type="Pfam" id="PF00083">
    <property type="entry name" value="Sugar_tr"/>
    <property type="match status" value="1"/>
</dbReference>
<dbReference type="FunFam" id="1.20.1250.20:FF:000134">
    <property type="entry name" value="MFS sugar transporter protein"/>
    <property type="match status" value="1"/>
</dbReference>
<evidence type="ECO:0000256" key="8">
    <source>
        <dbReference type="SAM" id="Phobius"/>
    </source>
</evidence>
<dbReference type="InterPro" id="IPR003663">
    <property type="entry name" value="Sugar/inositol_transpt"/>
</dbReference>
<dbReference type="GO" id="GO:0016020">
    <property type="term" value="C:membrane"/>
    <property type="evidence" value="ECO:0007669"/>
    <property type="project" value="UniProtKB-SubCell"/>
</dbReference>